<name>B1YBA2_PYRNV</name>
<dbReference type="EMBL" id="CP001014">
    <property type="protein sequence ID" value="ACB39233.1"/>
    <property type="molecule type" value="Genomic_DNA"/>
</dbReference>
<dbReference type="InterPro" id="IPR003724">
    <property type="entry name" value="CblAdoTrfase_CobA"/>
</dbReference>
<dbReference type="OrthoDB" id="24392at2157"/>
<dbReference type="KEGG" id="tne:Tneu_0281"/>
<dbReference type="GO" id="GO:0008817">
    <property type="term" value="F:corrinoid adenosyltransferase activity"/>
    <property type="evidence" value="ECO:0007669"/>
    <property type="project" value="InterPro"/>
</dbReference>
<dbReference type="eggNOG" id="arCOG04678">
    <property type="taxonomic scope" value="Archaea"/>
</dbReference>
<dbReference type="RefSeq" id="WP_012349654.1">
    <property type="nucleotide sequence ID" value="NC_010525.1"/>
</dbReference>
<evidence type="ECO:0000313" key="1">
    <source>
        <dbReference type="EMBL" id="ACB39233.1"/>
    </source>
</evidence>
<dbReference type="STRING" id="444157.Tneu_0281"/>
<reference evidence="1" key="1">
    <citation type="submission" date="2008-03" db="EMBL/GenBank/DDBJ databases">
        <title>Complete sequence of Thermoproteus neutrophilus V24Sta.</title>
        <authorList>
            <consortium name="US DOE Joint Genome Institute"/>
            <person name="Copeland A."/>
            <person name="Lucas S."/>
            <person name="Lapidus A."/>
            <person name="Glavina del Rio T."/>
            <person name="Dalin E."/>
            <person name="Tice H."/>
            <person name="Bruce D."/>
            <person name="Goodwin L."/>
            <person name="Pitluck S."/>
            <person name="Sims D."/>
            <person name="Brettin T."/>
            <person name="Detter J.C."/>
            <person name="Han C."/>
            <person name="Kuske C.R."/>
            <person name="Schmutz J."/>
            <person name="Larimer F."/>
            <person name="Land M."/>
            <person name="Hauser L."/>
            <person name="Kyrpides N."/>
            <person name="Mikhailova N."/>
            <person name="Biddle J.F."/>
            <person name="Zhang Z."/>
            <person name="Fitz-Gibbon S.T."/>
            <person name="Lowe T.M."/>
            <person name="Saltikov C."/>
            <person name="House C.H."/>
            <person name="Richardson P."/>
        </authorList>
    </citation>
    <scope>NUCLEOTIDE SEQUENCE [LARGE SCALE GENOMIC DNA]</scope>
    <source>
        <strain evidence="1">V24Sta</strain>
    </source>
</reference>
<dbReference type="GO" id="GO:0009236">
    <property type="term" value="P:cobalamin biosynthetic process"/>
    <property type="evidence" value="ECO:0007669"/>
    <property type="project" value="InterPro"/>
</dbReference>
<dbReference type="Proteomes" id="UP000001694">
    <property type="component" value="Chromosome"/>
</dbReference>
<sequence>MILAYVGGGKGKTTAALGTALRAWGHGMRVLAAFVMKTPFYMGEEVGEYKALRRLGIDVLTLWDLRRPEEVLREALARAGDYDLVILDEVNYAVRQGFVDPKVLLGLGRERPHFILTGNFEYPELYQVADLISRVEAVRHYYSRQVGVKGLDW</sequence>
<dbReference type="Pfam" id="PF02572">
    <property type="entry name" value="CobA_CobO_BtuR"/>
    <property type="match status" value="1"/>
</dbReference>
<gene>
    <name evidence="1" type="ordered locus">Tneu_0281</name>
</gene>
<evidence type="ECO:0000313" key="2">
    <source>
        <dbReference type="Proteomes" id="UP000001694"/>
    </source>
</evidence>
<dbReference type="GeneID" id="6165694"/>
<dbReference type="Gene3D" id="3.40.50.300">
    <property type="entry name" value="P-loop containing nucleotide triphosphate hydrolases"/>
    <property type="match status" value="1"/>
</dbReference>
<proteinExistence type="predicted"/>
<organism evidence="1 2">
    <name type="scientific">Pyrobaculum neutrophilum (strain DSM 2338 / JCM 9278 / NBRC 100436 / V24Sta)</name>
    <name type="common">Thermoproteus neutrophilus</name>
    <dbReference type="NCBI Taxonomy" id="444157"/>
    <lineage>
        <taxon>Archaea</taxon>
        <taxon>Thermoproteota</taxon>
        <taxon>Thermoprotei</taxon>
        <taxon>Thermoproteales</taxon>
        <taxon>Thermoproteaceae</taxon>
        <taxon>Pyrobaculum</taxon>
    </lineage>
</organism>
<dbReference type="PANTHER" id="PTHR46638">
    <property type="entry name" value="CORRINOID ADENOSYLTRANSFERASE"/>
    <property type="match status" value="1"/>
</dbReference>
<dbReference type="HOGENOM" id="CLU_088595_2_0_2"/>
<accession>B1YBA2</accession>
<dbReference type="GO" id="GO:0005524">
    <property type="term" value="F:ATP binding"/>
    <property type="evidence" value="ECO:0007669"/>
    <property type="project" value="InterPro"/>
</dbReference>
<dbReference type="AlphaFoldDB" id="B1YBA2"/>
<dbReference type="PANTHER" id="PTHR46638:SF1">
    <property type="entry name" value="CORRINOID ADENOSYLTRANSFERASE"/>
    <property type="match status" value="1"/>
</dbReference>
<dbReference type="SUPFAM" id="SSF52540">
    <property type="entry name" value="P-loop containing nucleoside triphosphate hydrolases"/>
    <property type="match status" value="1"/>
</dbReference>
<protein>
    <submittedName>
        <fullName evidence="1">ATP:corrinoid adenosyltransferase BtuR/CobO/CobP</fullName>
    </submittedName>
</protein>
<dbReference type="InterPro" id="IPR027417">
    <property type="entry name" value="P-loop_NTPase"/>
</dbReference>
<keyword evidence="2" id="KW-1185">Reference proteome</keyword>